<dbReference type="Proteomes" id="UP000054608">
    <property type="component" value="Unassembled WGS sequence"/>
</dbReference>
<sequence>MEIPNYESLQKATRELIGSFNDLAKRYKPGSYQALLQVVKGLKETYEQNVEKKQQKKSRGLFSFTYFTNPAIYFTNTVPDQLRLEQIACITQLATTLPETLEEKKTANYFGILLGSIIYRYLRLEMAYQGFSAVGSDSENCALKKTLAEVLKLNTDNALDALTVFECCSAYQTFLKQDKIADTFAYIKSDKEFFSKLSHVIAECQTDSEMILRRIEYLHVIQNVDEVLTRLDGPTRLLFPPLIKELKAAMAEKQELSAAEIQEFWKKYAVKLKPQEAVLLEKIMVSTIKKEELDSKDSSISPLECRLGDRLNTYKKYVLFGAYVTTLQKVNELSVAELNPLAKKMNTALTETISKALKIDASNRLEKQDLRWGFDYMEHFLKTPGIEEQITAKAWGRADILKGYVVTSHKALDEVDEVDEGMVLKV</sequence>
<keyword evidence="2" id="KW-1185">Reference proteome</keyword>
<gene>
    <name evidence="1" type="ORF">Lrub_1140</name>
</gene>
<proteinExistence type="predicted"/>
<dbReference type="AlphaFoldDB" id="A0A0W0XVZ1"/>
<dbReference type="EMBL" id="LNYT01000007">
    <property type="protein sequence ID" value="KTD48789.1"/>
    <property type="molecule type" value="Genomic_DNA"/>
</dbReference>
<evidence type="ECO:0000313" key="2">
    <source>
        <dbReference type="Proteomes" id="UP000054608"/>
    </source>
</evidence>
<protein>
    <recommendedName>
        <fullName evidence="3">Substrate of the Dot/Icm secretion system</fullName>
    </recommendedName>
</protein>
<evidence type="ECO:0008006" key="3">
    <source>
        <dbReference type="Google" id="ProtNLM"/>
    </source>
</evidence>
<name>A0A0W0XVZ1_9GAMM</name>
<dbReference type="STRING" id="458.Lrub_1140"/>
<dbReference type="PATRIC" id="fig|458.5.peg.1180"/>
<dbReference type="RefSeq" id="WP_058531223.1">
    <property type="nucleotide sequence ID" value="NZ_CAAAIN010000001.1"/>
</dbReference>
<dbReference type="OrthoDB" id="5645664at2"/>
<accession>A0A0W0XVZ1</accession>
<evidence type="ECO:0000313" key="1">
    <source>
        <dbReference type="EMBL" id="KTD48789.1"/>
    </source>
</evidence>
<organism evidence="1 2">
    <name type="scientific">Legionella rubrilucens</name>
    <dbReference type="NCBI Taxonomy" id="458"/>
    <lineage>
        <taxon>Bacteria</taxon>
        <taxon>Pseudomonadati</taxon>
        <taxon>Pseudomonadota</taxon>
        <taxon>Gammaproteobacteria</taxon>
        <taxon>Legionellales</taxon>
        <taxon>Legionellaceae</taxon>
        <taxon>Legionella</taxon>
    </lineage>
</organism>
<comment type="caution">
    <text evidence="1">The sequence shown here is derived from an EMBL/GenBank/DDBJ whole genome shotgun (WGS) entry which is preliminary data.</text>
</comment>
<reference evidence="1 2" key="1">
    <citation type="submission" date="2015-11" db="EMBL/GenBank/DDBJ databases">
        <title>Genomic analysis of 38 Legionella species identifies large and diverse effector repertoires.</title>
        <authorList>
            <person name="Burstein D."/>
            <person name="Amaro F."/>
            <person name="Zusman T."/>
            <person name="Lifshitz Z."/>
            <person name="Cohen O."/>
            <person name="Gilbert J.A."/>
            <person name="Pupko T."/>
            <person name="Shuman H.A."/>
            <person name="Segal G."/>
        </authorList>
    </citation>
    <scope>NUCLEOTIDE SEQUENCE [LARGE SCALE GENOMIC DNA]</scope>
    <source>
        <strain evidence="1 2">WA-270A-C2</strain>
    </source>
</reference>